<dbReference type="SUPFAM" id="SSF53335">
    <property type="entry name" value="S-adenosyl-L-methionine-dependent methyltransferases"/>
    <property type="match status" value="1"/>
</dbReference>
<dbReference type="CDD" id="cd02440">
    <property type="entry name" value="AdoMet_MTases"/>
    <property type="match status" value="1"/>
</dbReference>
<gene>
    <name evidence="4" type="primary">rsmD</name>
    <name evidence="4" type="ORF">ACFOEN_15450</name>
</gene>
<reference evidence="5" key="1">
    <citation type="journal article" date="2019" name="Int. J. Syst. Evol. Microbiol.">
        <title>The Global Catalogue of Microorganisms (GCM) 10K type strain sequencing project: providing services to taxonomists for standard genome sequencing and annotation.</title>
        <authorList>
            <consortium name="The Broad Institute Genomics Platform"/>
            <consortium name="The Broad Institute Genome Sequencing Center for Infectious Disease"/>
            <person name="Wu L."/>
            <person name="Ma J."/>
        </authorList>
    </citation>
    <scope>NUCLEOTIDE SEQUENCE [LARGE SCALE GENOMIC DNA]</scope>
    <source>
        <strain evidence="5">KCTC 52168</strain>
    </source>
</reference>
<evidence type="ECO:0000256" key="3">
    <source>
        <dbReference type="SAM" id="MobiDB-lite"/>
    </source>
</evidence>
<dbReference type="InterPro" id="IPR004398">
    <property type="entry name" value="RNA_MeTrfase_RsmD"/>
</dbReference>
<dbReference type="EMBL" id="JBHRTI010000010">
    <property type="protein sequence ID" value="MFC3149021.1"/>
    <property type="molecule type" value="Genomic_DNA"/>
</dbReference>
<keyword evidence="5" id="KW-1185">Reference proteome</keyword>
<sequence>MVRAPTRPPKAPAGGAPKSASTRHAPHAVRIIGGQWKRTPLAVVDLPGLRPTPDRVRETVFNWIKHLRGSLDGARVLDLFAGTGALGLEAASRGAAKVTLIEQQRAAVTALSASITKLKAQDQVQLLQADALALLRGLPAVSIDLAFIDPPYDAGLLPAVLAALPRVLAEDALVYVEDRVPIEPAPDTGWTVLRTDRAGQVHFALLRLEPKPAQDAGVAPVKMPQ</sequence>
<dbReference type="PROSITE" id="PS00092">
    <property type="entry name" value="N6_MTASE"/>
    <property type="match status" value="1"/>
</dbReference>
<name>A0ABV7HBT2_9BURK</name>
<dbReference type="Proteomes" id="UP001595556">
    <property type="component" value="Unassembled WGS sequence"/>
</dbReference>
<dbReference type="InterPro" id="IPR029063">
    <property type="entry name" value="SAM-dependent_MTases_sf"/>
</dbReference>
<dbReference type="PANTHER" id="PTHR43542">
    <property type="entry name" value="METHYLTRANSFERASE"/>
    <property type="match status" value="1"/>
</dbReference>
<feature type="compositionally biased region" description="Pro residues" evidence="3">
    <location>
        <begin position="1"/>
        <end position="11"/>
    </location>
</feature>
<proteinExistence type="predicted"/>
<evidence type="ECO:0000313" key="5">
    <source>
        <dbReference type="Proteomes" id="UP001595556"/>
    </source>
</evidence>
<feature type="region of interest" description="Disordered" evidence="3">
    <location>
        <begin position="1"/>
        <end position="24"/>
    </location>
</feature>
<evidence type="ECO:0000256" key="1">
    <source>
        <dbReference type="ARBA" id="ARBA00022603"/>
    </source>
</evidence>
<dbReference type="NCBIfam" id="TIGR00095">
    <property type="entry name" value="16S rRNA (guanine(966)-N(2))-methyltransferase RsmD"/>
    <property type="match status" value="1"/>
</dbReference>
<dbReference type="Gene3D" id="3.40.50.150">
    <property type="entry name" value="Vaccinia Virus protein VP39"/>
    <property type="match status" value="1"/>
</dbReference>
<dbReference type="PIRSF" id="PIRSF004553">
    <property type="entry name" value="CHP00095"/>
    <property type="match status" value="1"/>
</dbReference>
<keyword evidence="1 4" id="KW-0489">Methyltransferase</keyword>
<dbReference type="RefSeq" id="WP_377305455.1">
    <property type="nucleotide sequence ID" value="NZ_CP180191.1"/>
</dbReference>
<dbReference type="PANTHER" id="PTHR43542:SF1">
    <property type="entry name" value="METHYLTRANSFERASE"/>
    <property type="match status" value="1"/>
</dbReference>
<evidence type="ECO:0000313" key="4">
    <source>
        <dbReference type="EMBL" id="MFC3149021.1"/>
    </source>
</evidence>
<dbReference type="InterPro" id="IPR002052">
    <property type="entry name" value="DNA_methylase_N6_adenine_CS"/>
</dbReference>
<protein>
    <submittedName>
        <fullName evidence="4">16S rRNA (Guanine(966)-N(2))-methyltransferase RsmD</fullName>
        <ecNumber evidence="4">2.1.1.171</ecNumber>
    </submittedName>
</protein>
<keyword evidence="2 4" id="KW-0808">Transferase</keyword>
<dbReference type="EC" id="2.1.1.171" evidence="4"/>
<dbReference type="GO" id="GO:0052913">
    <property type="term" value="F:16S rRNA (guanine(966)-N(2))-methyltransferase activity"/>
    <property type="evidence" value="ECO:0007669"/>
    <property type="project" value="UniProtKB-EC"/>
</dbReference>
<feature type="compositionally biased region" description="Low complexity" evidence="3">
    <location>
        <begin position="12"/>
        <end position="22"/>
    </location>
</feature>
<dbReference type="Pfam" id="PF03602">
    <property type="entry name" value="Cons_hypoth95"/>
    <property type="match status" value="1"/>
</dbReference>
<evidence type="ECO:0000256" key="2">
    <source>
        <dbReference type="ARBA" id="ARBA00022679"/>
    </source>
</evidence>
<comment type="caution">
    <text evidence="4">The sequence shown here is derived from an EMBL/GenBank/DDBJ whole genome shotgun (WGS) entry which is preliminary data.</text>
</comment>
<organism evidence="4 5">
    <name type="scientific">Piscinibacterium candidicorallinum</name>
    <dbReference type="NCBI Taxonomy" id="1793872"/>
    <lineage>
        <taxon>Bacteria</taxon>
        <taxon>Pseudomonadati</taxon>
        <taxon>Pseudomonadota</taxon>
        <taxon>Betaproteobacteria</taxon>
        <taxon>Burkholderiales</taxon>
        <taxon>Piscinibacterium</taxon>
    </lineage>
</organism>
<accession>A0ABV7HBT2</accession>